<dbReference type="Proteomes" id="UP000605201">
    <property type="component" value="Unassembled WGS sequence"/>
</dbReference>
<sequence>MKDALTARVGFLISMDAMRAALTRRAECLTSMANIKVRLTNDESAKGAIMKQTPPLKKIKALLLVWQALILEA</sequence>
<proteinExistence type="predicted"/>
<accession>A0A8J6TPB6</accession>
<evidence type="ECO:0000313" key="2">
    <source>
        <dbReference type="Proteomes" id="UP000605201"/>
    </source>
</evidence>
<evidence type="ECO:0000313" key="1">
    <source>
        <dbReference type="EMBL" id="MBC8430372.1"/>
    </source>
</evidence>
<name>A0A8J6TPB6_9BACT</name>
<organism evidence="1 2">
    <name type="scientific">Candidatus Desulfatibia vada</name>
    <dbReference type="NCBI Taxonomy" id="2841696"/>
    <lineage>
        <taxon>Bacteria</taxon>
        <taxon>Pseudomonadati</taxon>
        <taxon>Thermodesulfobacteriota</taxon>
        <taxon>Desulfobacteria</taxon>
        <taxon>Desulfobacterales</taxon>
        <taxon>Desulfobacterales incertae sedis</taxon>
        <taxon>Candidatus Desulfatibia</taxon>
    </lineage>
</organism>
<gene>
    <name evidence="1" type="ORF">H8D96_00480</name>
</gene>
<reference evidence="1 2" key="1">
    <citation type="submission" date="2020-08" db="EMBL/GenBank/DDBJ databases">
        <title>Bridging the membrane lipid divide: bacteria of the FCB group superphylum have the potential to synthesize archaeal ether lipids.</title>
        <authorList>
            <person name="Villanueva L."/>
            <person name="Von Meijenfeldt F.A.B."/>
            <person name="Westbye A.B."/>
            <person name="Yadav S."/>
            <person name="Hopmans E.C."/>
            <person name="Dutilh B.E."/>
            <person name="Sinninghe Damste J.S."/>
        </authorList>
    </citation>
    <scope>NUCLEOTIDE SEQUENCE [LARGE SCALE GENOMIC DNA]</scope>
    <source>
        <strain evidence="1">NIOZ-UU17</strain>
    </source>
</reference>
<protein>
    <submittedName>
        <fullName evidence="1">Uncharacterized protein</fullName>
    </submittedName>
</protein>
<comment type="caution">
    <text evidence="1">The sequence shown here is derived from an EMBL/GenBank/DDBJ whole genome shotgun (WGS) entry which is preliminary data.</text>
</comment>
<dbReference type="AlphaFoldDB" id="A0A8J6TPB6"/>
<dbReference type="EMBL" id="JACNIG010000029">
    <property type="protein sequence ID" value="MBC8430372.1"/>
    <property type="molecule type" value="Genomic_DNA"/>
</dbReference>